<dbReference type="OrthoDB" id="680700at2"/>
<keyword evidence="2" id="KW-0812">Transmembrane</keyword>
<dbReference type="EMBL" id="CP013355">
    <property type="protein sequence ID" value="AMC12060.1"/>
    <property type="molecule type" value="Genomic_DNA"/>
</dbReference>
<dbReference type="Proteomes" id="UP000059672">
    <property type="component" value="Chromosome"/>
</dbReference>
<comment type="subcellular location">
    <subcellularLocation>
        <location evidence="1">Membrane</location>
        <topology evidence="1">Single-pass membrane protein</topology>
    </subcellularLocation>
</comment>
<gene>
    <name evidence="6" type="ORF">Lupro_12650</name>
</gene>
<evidence type="ECO:0000313" key="7">
    <source>
        <dbReference type="Proteomes" id="UP000059672"/>
    </source>
</evidence>
<feature type="domain" description="Translocation and assembly module TamB C-terminal" evidence="5">
    <location>
        <begin position="993"/>
        <end position="1425"/>
    </location>
</feature>
<reference evidence="6 7" key="2">
    <citation type="journal article" date="2016" name="Int. J. Syst. Evol. Microbiol.">
        <title>Lutibacter profundi sp. nov., isolated from a deep-sea hydrothermal system on the Arctic Mid-Ocean Ridge and emended description of the genus Lutibacter.</title>
        <authorList>
            <person name="Le Moine Bauer S."/>
            <person name="Roalkvam I."/>
            <person name="Steen I.H."/>
            <person name="Dahle H."/>
        </authorList>
    </citation>
    <scope>NUCLEOTIDE SEQUENCE [LARGE SCALE GENOMIC DNA]</scope>
    <source>
        <strain evidence="6 7">LP1</strain>
    </source>
</reference>
<dbReference type="STRING" id="1622118.Lupro_12650"/>
<name>A0A0X8G8J8_9FLAO</name>
<evidence type="ECO:0000313" key="6">
    <source>
        <dbReference type="EMBL" id="AMC12060.1"/>
    </source>
</evidence>
<keyword evidence="3" id="KW-1133">Transmembrane helix</keyword>
<organism evidence="6 7">
    <name type="scientific">Lutibacter profundi</name>
    <dbReference type="NCBI Taxonomy" id="1622118"/>
    <lineage>
        <taxon>Bacteria</taxon>
        <taxon>Pseudomonadati</taxon>
        <taxon>Bacteroidota</taxon>
        <taxon>Flavobacteriia</taxon>
        <taxon>Flavobacteriales</taxon>
        <taxon>Flavobacteriaceae</taxon>
        <taxon>Lutibacter</taxon>
    </lineage>
</organism>
<evidence type="ECO:0000256" key="4">
    <source>
        <dbReference type="ARBA" id="ARBA00023136"/>
    </source>
</evidence>
<dbReference type="GO" id="GO:0005886">
    <property type="term" value="C:plasma membrane"/>
    <property type="evidence" value="ECO:0007669"/>
    <property type="project" value="InterPro"/>
</dbReference>
<evidence type="ECO:0000256" key="2">
    <source>
        <dbReference type="ARBA" id="ARBA00022692"/>
    </source>
</evidence>
<dbReference type="KEGG" id="lut:Lupro_12650"/>
<dbReference type="InterPro" id="IPR007452">
    <property type="entry name" value="TamB_C"/>
</dbReference>
<dbReference type="GO" id="GO:0009306">
    <property type="term" value="P:protein secretion"/>
    <property type="evidence" value="ECO:0007669"/>
    <property type="project" value="InterPro"/>
</dbReference>
<evidence type="ECO:0000256" key="3">
    <source>
        <dbReference type="ARBA" id="ARBA00022989"/>
    </source>
</evidence>
<dbReference type="RefSeq" id="WP_068211051.1">
    <property type="nucleotide sequence ID" value="NZ_CP013355.1"/>
</dbReference>
<dbReference type="Pfam" id="PF04357">
    <property type="entry name" value="TamB"/>
    <property type="match status" value="1"/>
</dbReference>
<reference evidence="7" key="1">
    <citation type="submission" date="2015-12" db="EMBL/GenBank/DDBJ databases">
        <title>Complete genome sequence of Lutibacter profundus strain LP1.</title>
        <authorList>
            <person name="Wissuwa J."/>
            <person name="Le Moine Bauer S."/>
            <person name="Stokke R."/>
            <person name="Dahle H."/>
            <person name="Steen I.H."/>
        </authorList>
    </citation>
    <scope>NUCLEOTIDE SEQUENCE [LARGE SCALE GENOMIC DNA]</scope>
    <source>
        <strain evidence="7">LP1</strain>
    </source>
</reference>
<protein>
    <recommendedName>
        <fullName evidence="5">Translocation and assembly module TamB C-terminal domain-containing protein</fullName>
    </recommendedName>
</protein>
<keyword evidence="4" id="KW-0472">Membrane</keyword>
<proteinExistence type="predicted"/>
<accession>A0A0X8G8J8</accession>
<evidence type="ECO:0000259" key="5">
    <source>
        <dbReference type="Pfam" id="PF04357"/>
    </source>
</evidence>
<sequence>MAVVSMLLSITAVQTKLGKTATSYLQKEFDVTINVDKIDFSFLGNVQLKDILIKNHHADTLIYVKNLETSIFSYRNMVNSKLDFGQISLNGFILNINTYKGEKDDALTVFIDKFDDGVKTDKPSGFLLTATNLKLEDGYVEVIDYNKFTEKPLFFKNISGGTKNFKIQGPNVYTIIENLSFVENHGIEIKSLSSDFTYTKTHMNFINTLLTTEVSSILTDIIFTYKREDFSDFNNKVKIEANVKKATVSIRDLKNFYNEIGTNDVLHFTTKITGTLNNFTTKNLKLTTDKQAIIRGTLNFKNSFNQENGFSLNANLTNLTSDYYHLKTLLPNILGKTLPSSFKKLGRFTISGETYLTPNLINVQITMNTDIGTTISDLKLTNIDNIDEASYFGHIKIIDFELGKILDDPLIGQLSMEADVDGEGFTLEKINTSVKGKVSKHQYKNYTYSNISINGVVKNKHFNGEMEVNDKNIKLNFNGLANFSSDIYTFNFKTLVDYCDLNKLNLFKRDSISNIKGDIDINVKGNSFDDLVGTINFKNSLYTNQKGNYFFKDFNITSSFKDTIRTITVNSSEIINGNIKGIFKFNELGKLAQNSLGSIYSNYKPFKVSAGQFLDFRFKIYNKIVEVFDPEITLSTNTLIKGEVNSDDNLFKLTIKSPKIEAYTTVIKNLNLQIDNKNPFFNTQLQVTKINTKYYDIAKLHLVNKTLNDTLYFRTQFKGGINNTEDYNLAFYHTFNKENKSVFGVQKSDLTFKNNKWVINPANNFENKIVYENKSNTYKINPFLITSKQQQIIFFGEINDTISKQLKFNFKNVELANITPNIDSLNLKGTINGTLNYNQLQKQIQPSANLLISNFDINNSKQGDLKINIEGKNSLKEYTLDISLKRDNNINLNANGSIDFRPKKPKIDVIVDFNEFKLDAFSPLGEGVISDIRGFVYGNAHLTGLLNNPTMEGDLYLDEAGLSFPYINVNYNFEGTSIIGLKGQEFIFEDITIKDKVYNTKGTLTGVLKHRNFENWNLDLKLITNNLLLLNTVEKENSIYYGTGFISGEATIKGPTDKLVIDVVGKTEKGTHFVIPISDVKTVESSQLIRFINKNKQEDNEEKRKAFLSEKLKGLTLNFNIEVTKDAVVEMVLDKATGSYLKGSGTGNLQLELDTKDKFDMYGDFVVDNGVYNFKYGGFINKPFKVKKGGAISWSGDPYTADINIEAVYRVSANPKSLLENITTNRKIPIDLVTRFSGELFNSQREFDIEIPNSSSTVASELAFKLNNNDKNIKTIHFMALLVSGSFYNENDISVNSNAALYGTGFDLLSNAFDNIFNQGDSRFKLKPVYTVGEKNKIDNLNIDDQLAIALDFQVNDRIIINGKVGVPIGSKKQSNVVGEVNIEFLMNEEGTLRSSVFNRQNEIQYTEEEEGYTQGVGMTYQIDFDSANELLEKLRLKKKKSDSISKIKIIDTLKVKSQLLNFKIKNKHKNG</sequence>
<evidence type="ECO:0000256" key="1">
    <source>
        <dbReference type="ARBA" id="ARBA00004167"/>
    </source>
</evidence>
<keyword evidence="7" id="KW-1185">Reference proteome</keyword>